<keyword evidence="1" id="KW-0812">Transmembrane</keyword>
<protein>
    <recommendedName>
        <fullName evidence="4">PCI domain-containing protein</fullName>
    </recommendedName>
</protein>
<proteinExistence type="predicted"/>
<organism evidence="2 3">
    <name type="scientific">Acorus calamus</name>
    <name type="common">Sweet flag</name>
    <dbReference type="NCBI Taxonomy" id="4465"/>
    <lineage>
        <taxon>Eukaryota</taxon>
        <taxon>Viridiplantae</taxon>
        <taxon>Streptophyta</taxon>
        <taxon>Embryophyta</taxon>
        <taxon>Tracheophyta</taxon>
        <taxon>Spermatophyta</taxon>
        <taxon>Magnoliopsida</taxon>
        <taxon>Liliopsida</taxon>
        <taxon>Acoraceae</taxon>
        <taxon>Acorus</taxon>
    </lineage>
</organism>
<evidence type="ECO:0000313" key="3">
    <source>
        <dbReference type="Proteomes" id="UP001180020"/>
    </source>
</evidence>
<reference evidence="2" key="2">
    <citation type="submission" date="2023-06" db="EMBL/GenBank/DDBJ databases">
        <authorList>
            <person name="Ma L."/>
            <person name="Liu K.-W."/>
            <person name="Li Z."/>
            <person name="Hsiao Y.-Y."/>
            <person name="Qi Y."/>
            <person name="Fu T."/>
            <person name="Tang G."/>
            <person name="Zhang D."/>
            <person name="Sun W.-H."/>
            <person name="Liu D.-K."/>
            <person name="Li Y."/>
            <person name="Chen G.-Z."/>
            <person name="Liu X.-D."/>
            <person name="Liao X.-Y."/>
            <person name="Jiang Y.-T."/>
            <person name="Yu X."/>
            <person name="Hao Y."/>
            <person name="Huang J."/>
            <person name="Zhao X.-W."/>
            <person name="Ke S."/>
            <person name="Chen Y.-Y."/>
            <person name="Wu W.-L."/>
            <person name="Hsu J.-L."/>
            <person name="Lin Y.-F."/>
            <person name="Huang M.-D."/>
            <person name="Li C.-Y."/>
            <person name="Huang L."/>
            <person name="Wang Z.-W."/>
            <person name="Zhao X."/>
            <person name="Zhong W.-Y."/>
            <person name="Peng D.-H."/>
            <person name="Ahmad S."/>
            <person name="Lan S."/>
            <person name="Zhang J.-S."/>
            <person name="Tsai W.-C."/>
            <person name="Van De Peer Y."/>
            <person name="Liu Z.-J."/>
        </authorList>
    </citation>
    <scope>NUCLEOTIDE SEQUENCE</scope>
    <source>
        <strain evidence="2">CP</strain>
        <tissue evidence="2">Leaves</tissue>
    </source>
</reference>
<dbReference type="GO" id="GO:0005852">
    <property type="term" value="C:eukaryotic translation initiation factor 3 complex"/>
    <property type="evidence" value="ECO:0007669"/>
    <property type="project" value="TreeGrafter"/>
</dbReference>
<evidence type="ECO:0000256" key="1">
    <source>
        <dbReference type="SAM" id="Phobius"/>
    </source>
</evidence>
<gene>
    <name evidence="2" type="ORF">QJS10_CPA10g02011</name>
</gene>
<dbReference type="InterPro" id="IPR045237">
    <property type="entry name" value="COPS7/eIF3m"/>
</dbReference>
<keyword evidence="1" id="KW-0472">Membrane</keyword>
<sequence length="320" mass="36218">MTTIVDTLDEDPLLAAVLVIAELACDDDEPEICDMIKLFMTYFASLYGMTEVVGIFTIICNLVAKATNLEESMEMVRLISAKALDLTVEGEITDYITPLCRNADKFLKQWNIGTLDQRALFLSVSNVLKDKSWSPPPKDSFYFLTKYLATFVGEDAYTMCEAKEVAVRAIVEFVKSPDRFQCDLLDMAAVEQLEKDEKYALMYQLLKIFLTQRLDAYLDFYAANSTLLKRYGLVHEDCITKMRLKSLADLGSSDSGISDEEVKFWIVKAMKAQLFDCKMDQVNQTAIVRKNQTTAEQIEVVIAVSERVDKNGPEPRQPGY</sequence>
<dbReference type="PANTHER" id="PTHR15350">
    <property type="entry name" value="COP9 SIGNALOSOME COMPLEX SUBUNIT 7/DENDRITIC CELL PROTEIN GA17"/>
    <property type="match status" value="1"/>
</dbReference>
<comment type="caution">
    <text evidence="2">The sequence shown here is derived from an EMBL/GenBank/DDBJ whole genome shotgun (WGS) entry which is preliminary data.</text>
</comment>
<keyword evidence="3" id="KW-1185">Reference proteome</keyword>
<evidence type="ECO:0000313" key="2">
    <source>
        <dbReference type="EMBL" id="KAK1306333.1"/>
    </source>
</evidence>
<evidence type="ECO:0008006" key="4">
    <source>
        <dbReference type="Google" id="ProtNLM"/>
    </source>
</evidence>
<name>A0AAV9E0L8_ACOCL</name>
<dbReference type="GO" id="GO:0002183">
    <property type="term" value="P:cytoplasmic translational initiation"/>
    <property type="evidence" value="ECO:0007669"/>
    <property type="project" value="TreeGrafter"/>
</dbReference>
<feature type="transmembrane region" description="Helical" evidence="1">
    <location>
        <begin position="44"/>
        <end position="64"/>
    </location>
</feature>
<dbReference type="AlphaFoldDB" id="A0AAV9E0L8"/>
<dbReference type="Proteomes" id="UP001180020">
    <property type="component" value="Unassembled WGS sequence"/>
</dbReference>
<accession>A0AAV9E0L8</accession>
<reference evidence="2" key="1">
    <citation type="journal article" date="2023" name="Nat. Commun.">
        <title>Diploid and tetraploid genomes of Acorus and the evolution of monocots.</title>
        <authorList>
            <person name="Ma L."/>
            <person name="Liu K.W."/>
            <person name="Li Z."/>
            <person name="Hsiao Y.Y."/>
            <person name="Qi Y."/>
            <person name="Fu T."/>
            <person name="Tang G.D."/>
            <person name="Zhang D."/>
            <person name="Sun W.H."/>
            <person name="Liu D.K."/>
            <person name="Li Y."/>
            <person name="Chen G.Z."/>
            <person name="Liu X.D."/>
            <person name="Liao X.Y."/>
            <person name="Jiang Y.T."/>
            <person name="Yu X."/>
            <person name="Hao Y."/>
            <person name="Huang J."/>
            <person name="Zhao X.W."/>
            <person name="Ke S."/>
            <person name="Chen Y.Y."/>
            <person name="Wu W.L."/>
            <person name="Hsu J.L."/>
            <person name="Lin Y.F."/>
            <person name="Huang M.D."/>
            <person name="Li C.Y."/>
            <person name="Huang L."/>
            <person name="Wang Z.W."/>
            <person name="Zhao X."/>
            <person name="Zhong W.Y."/>
            <person name="Peng D.H."/>
            <person name="Ahmad S."/>
            <person name="Lan S."/>
            <person name="Zhang J.S."/>
            <person name="Tsai W.C."/>
            <person name="Van de Peer Y."/>
            <person name="Liu Z.J."/>
        </authorList>
    </citation>
    <scope>NUCLEOTIDE SEQUENCE</scope>
    <source>
        <strain evidence="2">CP</strain>
    </source>
</reference>
<dbReference type="PANTHER" id="PTHR15350:SF2">
    <property type="entry name" value="EUKARYOTIC TRANSLATION INITIATION FACTOR 3 SUBUNIT M"/>
    <property type="match status" value="1"/>
</dbReference>
<dbReference type="EMBL" id="JAUJYO010000010">
    <property type="protein sequence ID" value="KAK1306333.1"/>
    <property type="molecule type" value="Genomic_DNA"/>
</dbReference>
<keyword evidence="1" id="KW-1133">Transmembrane helix</keyword>